<evidence type="ECO:0000313" key="1">
    <source>
        <dbReference type="EMBL" id="KXZ40054.1"/>
    </source>
</evidence>
<dbReference type="InterPro" id="IPR029025">
    <property type="entry name" value="T3SS_substrate_exporter_C"/>
</dbReference>
<dbReference type="Proteomes" id="UP000323392">
    <property type="component" value="Unassembled WGS sequence"/>
</dbReference>
<dbReference type="EMBL" id="LSFY01000001">
    <property type="protein sequence ID" value="KXZ40054.1"/>
    <property type="molecule type" value="Genomic_DNA"/>
</dbReference>
<keyword evidence="2" id="KW-0282">Flagellum</keyword>
<dbReference type="AlphaFoldDB" id="A0A150FR27"/>
<dbReference type="Gene3D" id="3.40.1690.10">
    <property type="entry name" value="secretion proteins EscU"/>
    <property type="match status" value="1"/>
</dbReference>
<dbReference type="InterPro" id="IPR006135">
    <property type="entry name" value="T3SS_substrate_exporter"/>
</dbReference>
<dbReference type="EMBL" id="FRBG01000012">
    <property type="protein sequence ID" value="SHL12141.1"/>
    <property type="molecule type" value="Genomic_DNA"/>
</dbReference>
<dbReference type="Pfam" id="PF01312">
    <property type="entry name" value="Bac_export_2"/>
    <property type="match status" value="1"/>
</dbReference>
<evidence type="ECO:0000313" key="4">
    <source>
        <dbReference type="Proteomes" id="UP000323392"/>
    </source>
</evidence>
<protein>
    <submittedName>
        <fullName evidence="2">Flagellar biosynthesis protein</fullName>
    </submittedName>
    <submittedName>
        <fullName evidence="1">Type III secretion exporter</fullName>
    </submittedName>
</protein>
<dbReference type="GO" id="GO:0009306">
    <property type="term" value="P:protein secretion"/>
    <property type="evidence" value="ECO:0007669"/>
    <property type="project" value="InterPro"/>
</dbReference>
<name>A0A150FR27_CLOPD</name>
<dbReference type="PATRIC" id="fig|1121328.3.peg.1138"/>
<accession>A0A150FR27</accession>
<dbReference type="GO" id="GO:0005886">
    <property type="term" value="C:plasma membrane"/>
    <property type="evidence" value="ECO:0007669"/>
    <property type="project" value="TreeGrafter"/>
</dbReference>
<dbReference type="PANTHER" id="PTHR30531:SF12">
    <property type="entry name" value="FLAGELLAR BIOSYNTHETIC PROTEIN FLHB"/>
    <property type="match status" value="1"/>
</dbReference>
<dbReference type="STRING" id="1121328.JWYL7_1129"/>
<comment type="caution">
    <text evidence="1">The sequence shown here is derived from an EMBL/GenBank/DDBJ whole genome shotgun (WGS) entry which is preliminary data.</text>
</comment>
<gene>
    <name evidence="1" type="ORF">JWYL7_1129</name>
    <name evidence="2" type="ORF">SAMN05661008_01486</name>
</gene>
<dbReference type="PANTHER" id="PTHR30531">
    <property type="entry name" value="FLAGELLAR BIOSYNTHETIC PROTEIN FLHB"/>
    <property type="match status" value="1"/>
</dbReference>
<evidence type="ECO:0000313" key="3">
    <source>
        <dbReference type="Proteomes" id="UP000092605"/>
    </source>
</evidence>
<keyword evidence="4" id="KW-1185">Reference proteome</keyword>
<sequence>MHGCDFMKKKKLAAALKYDINKDNAPKVIAKGKGLVAENIIKTAKENNITIYEDDQLAKKLQTLQIQEEIPVELYEAVANILAFISKIDTKKGERIE</sequence>
<dbReference type="Proteomes" id="UP000092605">
    <property type="component" value="Unassembled WGS sequence"/>
</dbReference>
<keyword evidence="2" id="KW-0966">Cell projection</keyword>
<keyword evidence="2" id="KW-0969">Cilium</keyword>
<organism evidence="1 3">
    <name type="scientific">Alkalithermobacter thermoalcaliphilus JW-YL-7 = DSM 7308</name>
    <dbReference type="NCBI Taxonomy" id="1121328"/>
    <lineage>
        <taxon>Bacteria</taxon>
        <taxon>Bacillati</taxon>
        <taxon>Bacillota</taxon>
        <taxon>Clostridia</taxon>
        <taxon>Peptostreptococcales</taxon>
        <taxon>Tepidibacteraceae</taxon>
        <taxon>Alkalithermobacter</taxon>
    </lineage>
</organism>
<dbReference type="SUPFAM" id="SSF160544">
    <property type="entry name" value="EscU C-terminal domain-like"/>
    <property type="match status" value="1"/>
</dbReference>
<reference evidence="2 4" key="2">
    <citation type="submission" date="2016-11" db="EMBL/GenBank/DDBJ databases">
        <authorList>
            <person name="Varghese N."/>
            <person name="Submissions S."/>
        </authorList>
    </citation>
    <scope>NUCLEOTIDE SEQUENCE [LARGE SCALE GENOMIC DNA]</scope>
    <source>
        <strain evidence="2 4">DSM 7308</strain>
    </source>
</reference>
<evidence type="ECO:0000313" key="2">
    <source>
        <dbReference type="EMBL" id="SHL12141.1"/>
    </source>
</evidence>
<proteinExistence type="predicted"/>
<reference evidence="1 3" key="1">
    <citation type="submission" date="2016-02" db="EMBL/GenBank/DDBJ databases">
        <title>Draft genome sequence for Clostridium paradoxum JW-YL-7.</title>
        <authorList>
            <person name="Utturkar S.M."/>
            <person name="Lancaster A."/>
            <person name="Poole F.L."/>
            <person name="Adams M.W."/>
            <person name="Brown S.D."/>
        </authorList>
    </citation>
    <scope>NUCLEOTIDE SEQUENCE [LARGE SCALE GENOMIC DNA]</scope>
    <source>
        <strain evidence="1 3">JW-YL-7</strain>
    </source>
</reference>